<feature type="transmembrane region" description="Helical" evidence="6">
    <location>
        <begin position="113"/>
        <end position="134"/>
    </location>
</feature>
<keyword evidence="3 6" id="KW-0812">Transmembrane</keyword>
<organism evidence="8 9">
    <name type="scientific">Ancylobacter mangrovi</name>
    <dbReference type="NCBI Taxonomy" id="2972472"/>
    <lineage>
        <taxon>Bacteria</taxon>
        <taxon>Pseudomonadati</taxon>
        <taxon>Pseudomonadota</taxon>
        <taxon>Alphaproteobacteria</taxon>
        <taxon>Hyphomicrobiales</taxon>
        <taxon>Xanthobacteraceae</taxon>
        <taxon>Ancylobacter</taxon>
    </lineage>
</organism>
<dbReference type="NCBIfam" id="TIGR01297">
    <property type="entry name" value="CDF"/>
    <property type="match status" value="1"/>
</dbReference>
<gene>
    <name evidence="8" type="ORF">NVS89_19705</name>
</gene>
<proteinExistence type="predicted"/>
<dbReference type="Pfam" id="PF01545">
    <property type="entry name" value="Cation_efflux"/>
    <property type="match status" value="1"/>
</dbReference>
<accession>A0A9X2T8L7</accession>
<dbReference type="RefSeq" id="WP_258734475.1">
    <property type="nucleotide sequence ID" value="NZ_JANTHZ010000012.1"/>
</dbReference>
<dbReference type="InterPro" id="IPR036837">
    <property type="entry name" value="Cation_efflux_CTD_sf"/>
</dbReference>
<feature type="domain" description="Cation efflux protein transmembrane" evidence="7">
    <location>
        <begin position="11"/>
        <end position="216"/>
    </location>
</feature>
<keyword evidence="2" id="KW-0813">Transport</keyword>
<evidence type="ECO:0000259" key="7">
    <source>
        <dbReference type="Pfam" id="PF01545"/>
    </source>
</evidence>
<protein>
    <submittedName>
        <fullName evidence="8">Cation diffusion facilitator family transporter</fullName>
    </submittedName>
</protein>
<dbReference type="GO" id="GO:0006829">
    <property type="term" value="P:zinc ion transport"/>
    <property type="evidence" value="ECO:0007669"/>
    <property type="project" value="InterPro"/>
</dbReference>
<feature type="transmembrane region" description="Helical" evidence="6">
    <location>
        <begin position="76"/>
        <end position="97"/>
    </location>
</feature>
<reference evidence="8" key="1">
    <citation type="submission" date="2022-08" db="EMBL/GenBank/DDBJ databases">
        <authorList>
            <person name="Li F."/>
        </authorList>
    </citation>
    <scope>NUCLEOTIDE SEQUENCE</scope>
    <source>
        <strain evidence="8">MQZ15Z-1</strain>
    </source>
</reference>
<dbReference type="AlphaFoldDB" id="A0A9X2T8L7"/>
<comment type="caution">
    <text evidence="8">The sequence shown here is derived from an EMBL/GenBank/DDBJ whole genome shotgun (WGS) entry which is preliminary data.</text>
</comment>
<dbReference type="Gene3D" id="1.20.1510.10">
    <property type="entry name" value="Cation efflux protein transmembrane domain"/>
    <property type="match status" value="1"/>
</dbReference>
<evidence type="ECO:0000313" key="9">
    <source>
        <dbReference type="Proteomes" id="UP001151088"/>
    </source>
</evidence>
<dbReference type="Proteomes" id="UP001151088">
    <property type="component" value="Unassembled WGS sequence"/>
</dbReference>
<feature type="transmembrane region" description="Helical" evidence="6">
    <location>
        <begin position="6"/>
        <end position="27"/>
    </location>
</feature>
<evidence type="ECO:0000256" key="2">
    <source>
        <dbReference type="ARBA" id="ARBA00022448"/>
    </source>
</evidence>
<dbReference type="InterPro" id="IPR027469">
    <property type="entry name" value="Cation_efflux_TMD_sf"/>
</dbReference>
<dbReference type="PANTHER" id="PTHR13414">
    <property type="entry name" value="HUEL-CATION TRANSPORTER"/>
    <property type="match status" value="1"/>
</dbReference>
<evidence type="ECO:0000256" key="6">
    <source>
        <dbReference type="SAM" id="Phobius"/>
    </source>
</evidence>
<name>A0A9X2T8L7_9HYPH</name>
<dbReference type="SUPFAM" id="SSF160240">
    <property type="entry name" value="Cation efflux protein cytoplasmic domain-like"/>
    <property type="match status" value="1"/>
</dbReference>
<keyword evidence="4 6" id="KW-1133">Transmembrane helix</keyword>
<dbReference type="SUPFAM" id="SSF161111">
    <property type="entry name" value="Cation efflux protein transmembrane domain-like"/>
    <property type="match status" value="1"/>
</dbReference>
<evidence type="ECO:0000256" key="3">
    <source>
        <dbReference type="ARBA" id="ARBA00022692"/>
    </source>
</evidence>
<evidence type="ECO:0000256" key="4">
    <source>
        <dbReference type="ARBA" id="ARBA00022989"/>
    </source>
</evidence>
<dbReference type="InterPro" id="IPR058533">
    <property type="entry name" value="Cation_efflux_TM"/>
</dbReference>
<dbReference type="InterPro" id="IPR040177">
    <property type="entry name" value="SLC30A9"/>
</dbReference>
<keyword evidence="5 6" id="KW-0472">Membrane</keyword>
<evidence type="ECO:0000256" key="1">
    <source>
        <dbReference type="ARBA" id="ARBA00004141"/>
    </source>
</evidence>
<dbReference type="GO" id="GO:0008324">
    <property type="term" value="F:monoatomic cation transmembrane transporter activity"/>
    <property type="evidence" value="ECO:0007669"/>
    <property type="project" value="InterPro"/>
</dbReference>
<comment type="subcellular location">
    <subcellularLocation>
        <location evidence="1">Membrane</location>
        <topology evidence="1">Multi-pass membrane protein</topology>
    </subcellularLocation>
</comment>
<sequence length="311" mass="33715">MKSGSSTVVIYAALAGNLAIAATKFVASWWTGSSAMFSEALHSLVDTSNQGLLLFGLHRSARPATRKHPFGHGMEIYFWAFVVALMIFALGGAVSIYEGVIRLTAPEPIRDPWINFAVLGISFAIEAATLRVAWRELRQSQPAKPIMDALRGSKDPSIFSIFCEDAAALLGLGLAAVGLALDYALDEPRFDAAASIAIGLVLVLTAVFLARETLSLMTGESASSEVLEEVSSVLDRDPRILKVEEILSMHLGPSDILLGISIDFRDDMTSDDIEAAVWDLSARLREREPSIRRIFVRPVRRSPTPRAATTS</sequence>
<feature type="transmembrane region" description="Helical" evidence="6">
    <location>
        <begin position="157"/>
        <end position="180"/>
    </location>
</feature>
<keyword evidence="9" id="KW-1185">Reference proteome</keyword>
<feature type="transmembrane region" description="Helical" evidence="6">
    <location>
        <begin position="192"/>
        <end position="210"/>
    </location>
</feature>
<evidence type="ECO:0000256" key="5">
    <source>
        <dbReference type="ARBA" id="ARBA00023136"/>
    </source>
</evidence>
<dbReference type="GO" id="GO:0016020">
    <property type="term" value="C:membrane"/>
    <property type="evidence" value="ECO:0007669"/>
    <property type="project" value="UniProtKB-SubCell"/>
</dbReference>
<dbReference type="EMBL" id="JANTHZ010000012">
    <property type="protein sequence ID" value="MCS0497318.1"/>
    <property type="molecule type" value="Genomic_DNA"/>
</dbReference>
<evidence type="ECO:0000313" key="8">
    <source>
        <dbReference type="EMBL" id="MCS0497318.1"/>
    </source>
</evidence>
<dbReference type="PANTHER" id="PTHR13414:SF9">
    <property type="entry name" value="PROTON-COUPLED ZINC ANTIPORTER SLC30A9, MITOCHONDRIAL"/>
    <property type="match status" value="1"/>
</dbReference>
<dbReference type="InterPro" id="IPR002524">
    <property type="entry name" value="Cation_efflux"/>
</dbReference>